<gene>
    <name evidence="4" type="ORF">BAY60_09385</name>
</gene>
<comment type="caution">
    <text evidence="4">The sequence shown here is derived from an EMBL/GenBank/DDBJ whole genome shotgun (WGS) entry which is preliminary data.</text>
</comment>
<dbReference type="GO" id="GO:0008237">
    <property type="term" value="F:metallopeptidase activity"/>
    <property type="evidence" value="ECO:0007669"/>
    <property type="project" value="InterPro"/>
</dbReference>
<keyword evidence="2" id="KW-0472">Membrane</keyword>
<dbReference type="InterPro" id="IPR022603">
    <property type="entry name" value="DUF3152"/>
</dbReference>
<feature type="region of interest" description="Disordered" evidence="1">
    <location>
        <begin position="1"/>
        <end position="78"/>
    </location>
</feature>
<protein>
    <recommendedName>
        <fullName evidence="3">DUF3152 domain-containing protein</fullName>
    </recommendedName>
</protein>
<dbReference type="Proteomes" id="UP000249915">
    <property type="component" value="Unassembled WGS sequence"/>
</dbReference>
<name>A0A2V4BBN2_9PSEU</name>
<dbReference type="EMBL" id="MASW01000001">
    <property type="protein sequence ID" value="PXY32461.1"/>
    <property type="molecule type" value="Genomic_DNA"/>
</dbReference>
<keyword evidence="5" id="KW-1185">Reference proteome</keyword>
<keyword evidence="2" id="KW-1133">Transmembrane helix</keyword>
<dbReference type="Gene3D" id="3.40.390.10">
    <property type="entry name" value="Collagenase (Catalytic Domain)"/>
    <property type="match status" value="1"/>
</dbReference>
<organism evidence="4 5">
    <name type="scientific">Prauserella muralis</name>
    <dbReference type="NCBI Taxonomy" id="588067"/>
    <lineage>
        <taxon>Bacteria</taxon>
        <taxon>Bacillati</taxon>
        <taxon>Actinomycetota</taxon>
        <taxon>Actinomycetes</taxon>
        <taxon>Pseudonocardiales</taxon>
        <taxon>Pseudonocardiaceae</taxon>
        <taxon>Prauserella</taxon>
    </lineage>
</organism>
<feature type="transmembrane region" description="Helical" evidence="2">
    <location>
        <begin position="88"/>
        <end position="107"/>
    </location>
</feature>
<evidence type="ECO:0000313" key="5">
    <source>
        <dbReference type="Proteomes" id="UP000249915"/>
    </source>
</evidence>
<keyword evidence="2" id="KW-0812">Transmembrane</keyword>
<feature type="compositionally biased region" description="Low complexity" evidence="1">
    <location>
        <begin position="118"/>
        <end position="135"/>
    </location>
</feature>
<feature type="domain" description="DUF3152" evidence="3">
    <location>
        <begin position="154"/>
        <end position="369"/>
    </location>
</feature>
<reference evidence="4 5" key="1">
    <citation type="submission" date="2016-07" db="EMBL/GenBank/DDBJ databases">
        <title>Draft genome sequence of Prauserella muralis DSM 45305, isolated from a mould-covered wall in an indoor environment.</title>
        <authorList>
            <person name="Ruckert C."/>
            <person name="Albersmeier A."/>
            <person name="Jiang C.-L."/>
            <person name="Jiang Y."/>
            <person name="Kalinowski J."/>
            <person name="Schneider O."/>
            <person name="Winkler A."/>
            <person name="Zotchev S.B."/>
        </authorList>
    </citation>
    <scope>NUCLEOTIDE SEQUENCE [LARGE SCALE GENOMIC DNA]</scope>
    <source>
        <strain evidence="4 5">DSM 45305</strain>
    </source>
</reference>
<feature type="compositionally biased region" description="Basic and acidic residues" evidence="1">
    <location>
        <begin position="1"/>
        <end position="13"/>
    </location>
</feature>
<evidence type="ECO:0000259" key="3">
    <source>
        <dbReference type="Pfam" id="PF11350"/>
    </source>
</evidence>
<dbReference type="RefSeq" id="WP_170160343.1">
    <property type="nucleotide sequence ID" value="NZ_MASW01000001.1"/>
</dbReference>
<dbReference type="InterPro" id="IPR024079">
    <property type="entry name" value="MetalloPept_cat_dom_sf"/>
</dbReference>
<feature type="region of interest" description="Disordered" evidence="1">
    <location>
        <begin position="346"/>
        <end position="374"/>
    </location>
</feature>
<evidence type="ECO:0000256" key="2">
    <source>
        <dbReference type="SAM" id="Phobius"/>
    </source>
</evidence>
<evidence type="ECO:0000313" key="4">
    <source>
        <dbReference type="EMBL" id="PXY32461.1"/>
    </source>
</evidence>
<accession>A0A2V4BBN2</accession>
<feature type="region of interest" description="Disordered" evidence="1">
    <location>
        <begin position="117"/>
        <end position="174"/>
    </location>
</feature>
<dbReference type="SUPFAM" id="SSF55486">
    <property type="entry name" value="Metalloproteases ('zincins'), catalytic domain"/>
    <property type="match status" value="1"/>
</dbReference>
<sequence length="374" mass="40487">MDRAKEGVRRDGQRTQYAARRSGAPPSRDHYGASRYRGASRLSDDRYRSGARRTTAEPLRASWQPMAEREDDDEPPRPSWLRRVAATYGWRAYALPILVVITALVVFDTTRTSDEEAANVAAESAPSAGAPSQEPVATENPPEQVKLDIPTAKLPEGGDYTKSGRGTWHVVPGSGEKVGSGGQLYTYTIEVEDGIDPASYAGDDSFAATVEGTLSDPRSWTGNGDVTLQRVDASFPNPDFRVSLTTPETAHRPDVCGSSIPFEASCRRADVQGEDRVIINLARWVRGALAFNSDLTGYRLYAINHEVGHALGLGHEGCRKDGGLAPVMMQQTFGVANDYVAQLNNRTGGDRGTVPADGKVCKPNAWPNPQAKSR</sequence>
<dbReference type="AlphaFoldDB" id="A0A2V4BBN2"/>
<evidence type="ECO:0000256" key="1">
    <source>
        <dbReference type="SAM" id="MobiDB-lite"/>
    </source>
</evidence>
<dbReference type="Pfam" id="PF11350">
    <property type="entry name" value="DUF3152"/>
    <property type="match status" value="1"/>
</dbReference>
<proteinExistence type="predicted"/>